<keyword evidence="6" id="KW-0808">Transferase</keyword>
<evidence type="ECO:0000256" key="9">
    <source>
        <dbReference type="ARBA" id="ARBA00040965"/>
    </source>
</evidence>
<dbReference type="InterPro" id="IPR002088">
    <property type="entry name" value="Prenyl_trans_a"/>
</dbReference>
<evidence type="ECO:0000256" key="4">
    <source>
        <dbReference type="ARBA" id="ARBA00012702"/>
    </source>
</evidence>
<comment type="cofactor">
    <cofactor evidence="1">
        <name>Mg(2+)</name>
        <dbReference type="ChEBI" id="CHEBI:18420"/>
    </cofactor>
</comment>
<evidence type="ECO:0000256" key="5">
    <source>
        <dbReference type="ARBA" id="ARBA00022602"/>
    </source>
</evidence>
<keyword evidence="8" id="KW-0460">Magnesium</keyword>
<dbReference type="OrthoDB" id="272289at2759"/>
<evidence type="ECO:0000256" key="7">
    <source>
        <dbReference type="ARBA" id="ARBA00022737"/>
    </source>
</evidence>
<dbReference type="PANTHER" id="PTHR11129:SF1">
    <property type="entry name" value="PROTEIN FARNESYLTRANSFERASE_GERANYLGERANYLTRANSFERASE TYPE-1 SUBUNIT ALPHA"/>
    <property type="match status" value="1"/>
</dbReference>
<dbReference type="SUPFAM" id="SSF48439">
    <property type="entry name" value="Protein prenylyltransferase"/>
    <property type="match status" value="2"/>
</dbReference>
<dbReference type="PANTHER" id="PTHR11129">
    <property type="entry name" value="PROTEIN FARNESYLTRANSFERASE ALPHA SUBUNIT/RAB GERANYLGERANYL TRANSFERASE ALPHA SUBUNIT"/>
    <property type="match status" value="1"/>
</dbReference>
<evidence type="ECO:0000256" key="3">
    <source>
        <dbReference type="ARBA" id="ARBA00012700"/>
    </source>
</evidence>
<dbReference type="Gene3D" id="1.25.40.120">
    <property type="entry name" value="Protein prenylyltransferase"/>
    <property type="match status" value="1"/>
</dbReference>
<dbReference type="EC" id="2.5.1.59" evidence="3"/>
<dbReference type="GO" id="GO:0005953">
    <property type="term" value="C:CAAX-protein geranylgeranyltransferase complex"/>
    <property type="evidence" value="ECO:0007669"/>
    <property type="project" value="TreeGrafter"/>
</dbReference>
<dbReference type="Pfam" id="PF01239">
    <property type="entry name" value="PPTA"/>
    <property type="match status" value="3"/>
</dbReference>
<dbReference type="GO" id="GO:0004662">
    <property type="term" value="F:CAAX-protein geranylgeranyltransferase activity"/>
    <property type="evidence" value="ECO:0007669"/>
    <property type="project" value="UniProtKB-EC"/>
</dbReference>
<dbReference type="GO" id="GO:0004660">
    <property type="term" value="F:protein farnesyltransferase activity"/>
    <property type="evidence" value="ECO:0007669"/>
    <property type="project" value="UniProtKB-EC"/>
</dbReference>
<dbReference type="AlphaFoldDB" id="A0A9N7RRK7"/>
<dbReference type="EMBL" id="CACSLK010034598">
    <property type="protein sequence ID" value="CAA0841824.1"/>
    <property type="molecule type" value="Genomic_DNA"/>
</dbReference>
<keyword evidence="5" id="KW-0637">Prenyltransferase</keyword>
<reference evidence="14" key="1">
    <citation type="submission" date="2019-12" db="EMBL/GenBank/DDBJ databases">
        <authorList>
            <person name="Scholes J."/>
        </authorList>
    </citation>
    <scope>NUCLEOTIDE SEQUENCE</scope>
</reference>
<protein>
    <recommendedName>
        <fullName evidence="9">Protein farnesyltransferase/geranylgeranyltransferase type-1 subunit alpha</fullName>
        <ecNumber evidence="4">2.5.1.58</ecNumber>
        <ecNumber evidence="3">2.5.1.59</ecNumber>
    </recommendedName>
    <alternativeName>
        <fullName evidence="12">CAAX farnesyltransferase subunit alpha</fullName>
    </alternativeName>
    <alternativeName>
        <fullName evidence="11">FTase-alpha</fullName>
    </alternativeName>
    <alternativeName>
        <fullName evidence="10">Ras proteins prenyltransferase subunit alpha</fullName>
    </alternativeName>
    <alternativeName>
        <fullName evidence="13">Type I protein geranyl-geranyltransferase subunit alpha</fullName>
    </alternativeName>
</protein>
<evidence type="ECO:0000256" key="12">
    <source>
        <dbReference type="ARBA" id="ARBA00043086"/>
    </source>
</evidence>
<evidence type="ECO:0000313" key="14">
    <source>
        <dbReference type="EMBL" id="CAA0841824.1"/>
    </source>
</evidence>
<evidence type="ECO:0000256" key="10">
    <source>
        <dbReference type="ARBA" id="ARBA00041392"/>
    </source>
</evidence>
<dbReference type="PROSITE" id="PS51147">
    <property type="entry name" value="PFTA"/>
    <property type="match status" value="1"/>
</dbReference>
<proteinExistence type="inferred from homology"/>
<evidence type="ECO:0000313" key="15">
    <source>
        <dbReference type="Proteomes" id="UP001153555"/>
    </source>
</evidence>
<gene>
    <name evidence="14" type="ORF">SHERM_07699</name>
</gene>
<evidence type="ECO:0000256" key="6">
    <source>
        <dbReference type="ARBA" id="ARBA00022679"/>
    </source>
</evidence>
<comment type="caution">
    <text evidence="14">The sequence shown here is derived from an EMBL/GenBank/DDBJ whole genome shotgun (WGS) entry which is preliminary data.</text>
</comment>
<dbReference type="GO" id="GO:0005965">
    <property type="term" value="C:protein farnesyltransferase complex"/>
    <property type="evidence" value="ECO:0007669"/>
    <property type="project" value="TreeGrafter"/>
</dbReference>
<dbReference type="Proteomes" id="UP001153555">
    <property type="component" value="Unassembled WGS sequence"/>
</dbReference>
<evidence type="ECO:0000256" key="11">
    <source>
        <dbReference type="ARBA" id="ARBA00042436"/>
    </source>
</evidence>
<evidence type="ECO:0000256" key="2">
    <source>
        <dbReference type="ARBA" id="ARBA00006734"/>
    </source>
</evidence>
<accession>A0A9N7RRK7</accession>
<sequence>MVAGILRQNNIAWSFRKSLVVILPAASRYKELKFVRGILENDPTNSLAWLYLVWFVRMYVKDFLIDTIDTELRDVTDVLKCRDNMHAWCYRQWLVAEKHQNGGDFQSAVSIIREECNLTGQVLADDVKNIYAWSHRKWTMERFGGWKDELMFCQQVLENDIRNTLAWNQFYYNTLVVTLYIGGVFEKLTTF</sequence>
<name>A0A9N7RRK7_STRHE</name>
<evidence type="ECO:0000256" key="13">
    <source>
        <dbReference type="ARBA" id="ARBA00043219"/>
    </source>
</evidence>
<keyword evidence="7" id="KW-0677">Repeat</keyword>
<comment type="similarity">
    <text evidence="2">Belongs to the protein prenyltransferase subunit alpha family.</text>
</comment>
<keyword evidence="15" id="KW-1185">Reference proteome</keyword>
<dbReference type="EC" id="2.5.1.58" evidence="4"/>
<evidence type="ECO:0000256" key="8">
    <source>
        <dbReference type="ARBA" id="ARBA00022842"/>
    </source>
</evidence>
<evidence type="ECO:0000256" key="1">
    <source>
        <dbReference type="ARBA" id="ARBA00001946"/>
    </source>
</evidence>
<organism evidence="14 15">
    <name type="scientific">Striga hermonthica</name>
    <name type="common">Purple witchweed</name>
    <name type="synonym">Buchnera hermonthica</name>
    <dbReference type="NCBI Taxonomy" id="68872"/>
    <lineage>
        <taxon>Eukaryota</taxon>
        <taxon>Viridiplantae</taxon>
        <taxon>Streptophyta</taxon>
        <taxon>Embryophyta</taxon>
        <taxon>Tracheophyta</taxon>
        <taxon>Spermatophyta</taxon>
        <taxon>Magnoliopsida</taxon>
        <taxon>eudicotyledons</taxon>
        <taxon>Gunneridae</taxon>
        <taxon>Pentapetalae</taxon>
        <taxon>asterids</taxon>
        <taxon>lamiids</taxon>
        <taxon>Lamiales</taxon>
        <taxon>Orobanchaceae</taxon>
        <taxon>Buchnereae</taxon>
        <taxon>Striga</taxon>
    </lineage>
</organism>